<dbReference type="PROSITE" id="PS50943">
    <property type="entry name" value="HTH_CROC1"/>
    <property type="match status" value="1"/>
</dbReference>
<dbReference type="InterPro" id="IPR010982">
    <property type="entry name" value="Lambda_DNA-bd_dom_sf"/>
</dbReference>
<dbReference type="STRING" id="1802158.A2827_03860"/>
<accession>A0A1G2H7V7</accession>
<organism evidence="2 3">
    <name type="scientific">Candidatus Spechtbacteria bacterium RIFCSPHIGHO2_01_FULL_43_30</name>
    <dbReference type="NCBI Taxonomy" id="1802158"/>
    <lineage>
        <taxon>Bacteria</taxon>
        <taxon>Candidatus Spechtiibacteriota</taxon>
    </lineage>
</organism>
<proteinExistence type="predicted"/>
<evidence type="ECO:0000259" key="1">
    <source>
        <dbReference type="PROSITE" id="PS50943"/>
    </source>
</evidence>
<dbReference type="SUPFAM" id="SSF47413">
    <property type="entry name" value="lambda repressor-like DNA-binding domains"/>
    <property type="match status" value="1"/>
</dbReference>
<sequence>MKYLGQYLKGVRSDLGLSMYEVAKRTTLTPSYISKIENGNAFHTISAHILIEFSKCYNLPIVTILERSGFVPPTEDEFPGLSSYLRLKYNAPPHAVSDMELAWEIVKKRHNLTS</sequence>
<dbReference type="GO" id="GO:0003677">
    <property type="term" value="F:DNA binding"/>
    <property type="evidence" value="ECO:0007669"/>
    <property type="project" value="InterPro"/>
</dbReference>
<feature type="domain" description="HTH cro/C1-type" evidence="1">
    <location>
        <begin position="8"/>
        <end position="64"/>
    </location>
</feature>
<dbReference type="SMART" id="SM00530">
    <property type="entry name" value="HTH_XRE"/>
    <property type="match status" value="1"/>
</dbReference>
<evidence type="ECO:0000313" key="2">
    <source>
        <dbReference type="EMBL" id="OGZ58341.1"/>
    </source>
</evidence>
<evidence type="ECO:0000313" key="3">
    <source>
        <dbReference type="Proteomes" id="UP000177932"/>
    </source>
</evidence>
<dbReference type="InterPro" id="IPR001387">
    <property type="entry name" value="Cro/C1-type_HTH"/>
</dbReference>
<dbReference type="CDD" id="cd00093">
    <property type="entry name" value="HTH_XRE"/>
    <property type="match status" value="1"/>
</dbReference>
<reference evidence="2 3" key="1">
    <citation type="journal article" date="2016" name="Nat. Commun.">
        <title>Thousands of microbial genomes shed light on interconnected biogeochemical processes in an aquifer system.</title>
        <authorList>
            <person name="Anantharaman K."/>
            <person name="Brown C.T."/>
            <person name="Hug L.A."/>
            <person name="Sharon I."/>
            <person name="Castelle C.J."/>
            <person name="Probst A.J."/>
            <person name="Thomas B.C."/>
            <person name="Singh A."/>
            <person name="Wilkins M.J."/>
            <person name="Karaoz U."/>
            <person name="Brodie E.L."/>
            <person name="Williams K.H."/>
            <person name="Hubbard S.S."/>
            <person name="Banfield J.F."/>
        </authorList>
    </citation>
    <scope>NUCLEOTIDE SEQUENCE [LARGE SCALE GENOMIC DNA]</scope>
</reference>
<comment type="caution">
    <text evidence="2">The sequence shown here is derived from an EMBL/GenBank/DDBJ whole genome shotgun (WGS) entry which is preliminary data.</text>
</comment>
<gene>
    <name evidence="2" type="ORF">A2827_03860</name>
</gene>
<dbReference type="Pfam" id="PF12844">
    <property type="entry name" value="HTH_19"/>
    <property type="match status" value="1"/>
</dbReference>
<dbReference type="Gene3D" id="1.10.260.40">
    <property type="entry name" value="lambda repressor-like DNA-binding domains"/>
    <property type="match status" value="1"/>
</dbReference>
<protein>
    <recommendedName>
        <fullName evidence="1">HTH cro/C1-type domain-containing protein</fullName>
    </recommendedName>
</protein>
<dbReference type="EMBL" id="MHOD01000010">
    <property type="protein sequence ID" value="OGZ58341.1"/>
    <property type="molecule type" value="Genomic_DNA"/>
</dbReference>
<name>A0A1G2H7V7_9BACT</name>
<dbReference type="AlphaFoldDB" id="A0A1G2H7V7"/>
<dbReference type="Proteomes" id="UP000177932">
    <property type="component" value="Unassembled WGS sequence"/>
</dbReference>